<accession>A0A0C9SQN1</accession>
<gene>
    <name evidence="1" type="ORF">PAXINDRAFT_157826</name>
</gene>
<dbReference type="Proteomes" id="UP000053647">
    <property type="component" value="Unassembled WGS sequence"/>
</dbReference>
<organism evidence="1 2">
    <name type="scientific">Paxillus involutus ATCC 200175</name>
    <dbReference type="NCBI Taxonomy" id="664439"/>
    <lineage>
        <taxon>Eukaryota</taxon>
        <taxon>Fungi</taxon>
        <taxon>Dikarya</taxon>
        <taxon>Basidiomycota</taxon>
        <taxon>Agaricomycotina</taxon>
        <taxon>Agaricomycetes</taxon>
        <taxon>Agaricomycetidae</taxon>
        <taxon>Boletales</taxon>
        <taxon>Paxilineae</taxon>
        <taxon>Paxillaceae</taxon>
        <taxon>Paxillus</taxon>
    </lineage>
</organism>
<proteinExistence type="predicted"/>
<name>A0A0C9SQN1_PAXIN</name>
<keyword evidence="2" id="KW-1185">Reference proteome</keyword>
<protein>
    <submittedName>
        <fullName evidence="1">Unplaced genomic scaffold PAXINscaffold_117, whole genome shotgun sequence</fullName>
    </submittedName>
</protein>
<evidence type="ECO:0000313" key="1">
    <source>
        <dbReference type="EMBL" id="KIJ09724.1"/>
    </source>
</evidence>
<sequence>MKLKSTQANAAYPARYLPYRRYPKSYSYPCLTRVPLQRSHAAIFDRNASLMTDYSAPKPLLLATDPSDPGSPMQSVRSPSVDSEDFVQGYLAPVHKTAPHLTRDNGHVCYLMDDVRRTVRQASSVKRRLMWMHISLITWVWLLVVSGQGKTIRQISRLPRPFLQVSCELEFAGSPKLPGAVLWAWSDSVDNVLAPLSVPTSLLPSPRIAGSKYAIPGEWKEFTPPL</sequence>
<dbReference type="HOGENOM" id="CLU_1225112_0_0_1"/>
<dbReference type="AlphaFoldDB" id="A0A0C9SQN1"/>
<reference evidence="1 2" key="1">
    <citation type="submission" date="2014-06" db="EMBL/GenBank/DDBJ databases">
        <authorList>
            <consortium name="DOE Joint Genome Institute"/>
            <person name="Kuo A."/>
            <person name="Kohler A."/>
            <person name="Nagy L.G."/>
            <person name="Floudas D."/>
            <person name="Copeland A."/>
            <person name="Barry K.W."/>
            <person name="Cichocki N."/>
            <person name="Veneault-Fourrey C."/>
            <person name="LaButti K."/>
            <person name="Lindquist E.A."/>
            <person name="Lipzen A."/>
            <person name="Lundell T."/>
            <person name="Morin E."/>
            <person name="Murat C."/>
            <person name="Sun H."/>
            <person name="Tunlid A."/>
            <person name="Henrissat B."/>
            <person name="Grigoriev I.V."/>
            <person name="Hibbett D.S."/>
            <person name="Martin F."/>
            <person name="Nordberg H.P."/>
            <person name="Cantor M.N."/>
            <person name="Hua S.X."/>
        </authorList>
    </citation>
    <scope>NUCLEOTIDE SEQUENCE [LARGE SCALE GENOMIC DNA]</scope>
    <source>
        <strain evidence="1 2">ATCC 200175</strain>
    </source>
</reference>
<dbReference type="OrthoDB" id="10468097at2759"/>
<evidence type="ECO:0000313" key="2">
    <source>
        <dbReference type="Proteomes" id="UP000053647"/>
    </source>
</evidence>
<dbReference type="EMBL" id="KN819439">
    <property type="protein sequence ID" value="KIJ09724.1"/>
    <property type="molecule type" value="Genomic_DNA"/>
</dbReference>
<reference evidence="2" key="2">
    <citation type="submission" date="2015-01" db="EMBL/GenBank/DDBJ databases">
        <title>Evolutionary Origins and Diversification of the Mycorrhizal Mutualists.</title>
        <authorList>
            <consortium name="DOE Joint Genome Institute"/>
            <consortium name="Mycorrhizal Genomics Consortium"/>
            <person name="Kohler A."/>
            <person name="Kuo A."/>
            <person name="Nagy L.G."/>
            <person name="Floudas D."/>
            <person name="Copeland A."/>
            <person name="Barry K.W."/>
            <person name="Cichocki N."/>
            <person name="Veneault-Fourrey C."/>
            <person name="LaButti K."/>
            <person name="Lindquist E.A."/>
            <person name="Lipzen A."/>
            <person name="Lundell T."/>
            <person name="Morin E."/>
            <person name="Murat C."/>
            <person name="Riley R."/>
            <person name="Ohm R."/>
            <person name="Sun H."/>
            <person name="Tunlid A."/>
            <person name="Henrissat B."/>
            <person name="Grigoriev I.V."/>
            <person name="Hibbett D.S."/>
            <person name="Martin F."/>
        </authorList>
    </citation>
    <scope>NUCLEOTIDE SEQUENCE [LARGE SCALE GENOMIC DNA]</scope>
    <source>
        <strain evidence="2">ATCC 200175</strain>
    </source>
</reference>